<dbReference type="InterPro" id="IPR036812">
    <property type="entry name" value="NAD(P)_OxRdtase_dom_sf"/>
</dbReference>
<protein>
    <submittedName>
        <fullName evidence="5">KCNAB1</fullName>
    </submittedName>
</protein>
<evidence type="ECO:0000256" key="1">
    <source>
        <dbReference type="ARBA" id="ARBA00006515"/>
    </source>
</evidence>
<keyword evidence="2" id="KW-0521">NADP</keyword>
<reference evidence="5 6" key="1">
    <citation type="submission" date="2022-01" db="EMBL/GenBank/DDBJ databases">
        <title>A chromosomal length assembly of Cordylochernes scorpioides.</title>
        <authorList>
            <person name="Zeh D."/>
            <person name="Zeh J."/>
        </authorList>
    </citation>
    <scope>NUCLEOTIDE SEQUENCE [LARGE SCALE GENOMIC DNA]</scope>
    <source>
        <strain evidence="5">IN4F17</strain>
        <tissue evidence="5">Whole Body</tissue>
    </source>
</reference>
<evidence type="ECO:0000256" key="2">
    <source>
        <dbReference type="ARBA" id="ARBA00022857"/>
    </source>
</evidence>
<dbReference type="Pfam" id="PF00248">
    <property type="entry name" value="Aldo_ket_red"/>
    <property type="match status" value="1"/>
</dbReference>
<dbReference type="EMBL" id="CP092868">
    <property type="protein sequence ID" value="UYV68683.1"/>
    <property type="molecule type" value="Genomic_DNA"/>
</dbReference>
<dbReference type="Proteomes" id="UP001235939">
    <property type="component" value="Chromosome 06"/>
</dbReference>
<name>A0ABY6KLP7_9ARAC</name>
<keyword evidence="3" id="KW-0560">Oxidoreductase</keyword>
<dbReference type="SUPFAM" id="SSF51430">
    <property type="entry name" value="NAD(P)-linked oxidoreductase"/>
    <property type="match status" value="2"/>
</dbReference>
<gene>
    <name evidence="5" type="ORF">LAZ67_6000430</name>
</gene>
<comment type="similarity">
    <text evidence="1">Belongs to the shaker potassium channel beta subunit family.</text>
</comment>
<evidence type="ECO:0000256" key="3">
    <source>
        <dbReference type="ARBA" id="ARBA00023002"/>
    </source>
</evidence>
<proteinExistence type="inferred from homology"/>
<keyword evidence="6" id="KW-1185">Reference proteome</keyword>
<feature type="domain" description="NADP-dependent oxidoreductase" evidence="4">
    <location>
        <begin position="15"/>
        <end position="82"/>
    </location>
</feature>
<accession>A0ABY6KLP7</accession>
<dbReference type="Gene3D" id="3.20.20.100">
    <property type="entry name" value="NADP-dependent oxidoreductase domain"/>
    <property type="match status" value="2"/>
</dbReference>
<dbReference type="PANTHER" id="PTHR43150">
    <property type="entry name" value="HYPERKINETIC, ISOFORM M"/>
    <property type="match status" value="1"/>
</dbReference>
<evidence type="ECO:0000313" key="6">
    <source>
        <dbReference type="Proteomes" id="UP001235939"/>
    </source>
</evidence>
<sequence length="216" mass="23994">MLQERSLAHDRQPSKLQELVHVAHRLGCSPTQLTIAWCLKNEHVHCVLLGATSLEQLASQLQALQIVPKLTSAVTAELEKILDNKPIRTLPTSSTLIIPRPPVMLWSQEAYTVARQCNLVPPTVEQTEYHMFQREKVEIQLPELFHKIETIDVSLIGVGTVTWSPQAFGILAGKLDEGVHLLSRGSVKIVPKLTSAVTAELEKILDNKPIRTLPTS</sequence>
<dbReference type="InterPro" id="IPR005399">
    <property type="entry name" value="K_chnl_volt-dep_bsu_KCNAB-rel"/>
</dbReference>
<organism evidence="5 6">
    <name type="scientific">Cordylochernes scorpioides</name>
    <dbReference type="NCBI Taxonomy" id="51811"/>
    <lineage>
        <taxon>Eukaryota</taxon>
        <taxon>Metazoa</taxon>
        <taxon>Ecdysozoa</taxon>
        <taxon>Arthropoda</taxon>
        <taxon>Chelicerata</taxon>
        <taxon>Arachnida</taxon>
        <taxon>Pseudoscorpiones</taxon>
        <taxon>Cheliferoidea</taxon>
        <taxon>Chernetidae</taxon>
        <taxon>Cordylochernes</taxon>
    </lineage>
</organism>
<dbReference type="InterPro" id="IPR023210">
    <property type="entry name" value="NADP_OxRdtase_dom"/>
</dbReference>
<evidence type="ECO:0000259" key="4">
    <source>
        <dbReference type="Pfam" id="PF00248"/>
    </source>
</evidence>
<feature type="non-terminal residue" evidence="5">
    <location>
        <position position="1"/>
    </location>
</feature>
<dbReference type="PANTHER" id="PTHR43150:SF2">
    <property type="entry name" value="HYPERKINETIC, ISOFORM M"/>
    <property type="match status" value="1"/>
</dbReference>
<evidence type="ECO:0000313" key="5">
    <source>
        <dbReference type="EMBL" id="UYV68683.1"/>
    </source>
</evidence>